<evidence type="ECO:0000256" key="8">
    <source>
        <dbReference type="ARBA" id="ARBA00023180"/>
    </source>
</evidence>
<evidence type="ECO:0000256" key="5">
    <source>
        <dbReference type="ARBA" id="ARBA00022737"/>
    </source>
</evidence>
<comment type="catalytic activity">
    <reaction evidence="12">
        <text>[(1-&gt;4)-alpha-D-galacturonosyl](n) + H2O = alpha-D-galacturonate + [(1-&gt;4)-alpha-D-galacturonosyl](n-1)</text>
        <dbReference type="Rhea" id="RHEA:14117"/>
        <dbReference type="Rhea" id="RHEA-COMP:14570"/>
        <dbReference type="Rhea" id="RHEA-COMP:14572"/>
        <dbReference type="ChEBI" id="CHEBI:15377"/>
        <dbReference type="ChEBI" id="CHEBI:58658"/>
        <dbReference type="ChEBI" id="CHEBI:140523"/>
        <dbReference type="EC" id="3.2.1.67"/>
    </reaction>
</comment>
<comment type="similarity">
    <text evidence="2 14">Belongs to the glycosyl hydrolase 28 family.</text>
</comment>
<dbReference type="GO" id="GO:0005975">
    <property type="term" value="P:carbohydrate metabolic process"/>
    <property type="evidence" value="ECO:0007669"/>
    <property type="project" value="InterPro"/>
</dbReference>
<evidence type="ECO:0000256" key="14">
    <source>
        <dbReference type="RuleBase" id="RU361169"/>
    </source>
</evidence>
<evidence type="ECO:0000256" key="11">
    <source>
        <dbReference type="ARBA" id="ARBA00038933"/>
    </source>
</evidence>
<feature type="chain" id="PRO_5035434781" description="galacturonan 1,4-alpha-galacturonidase" evidence="15">
    <location>
        <begin position="19"/>
        <end position="430"/>
    </location>
</feature>
<evidence type="ECO:0000256" key="15">
    <source>
        <dbReference type="SAM" id="SignalP"/>
    </source>
</evidence>
<dbReference type="PANTHER" id="PTHR31736:SF14">
    <property type="entry name" value="EXOPOLYGALACTURONASE X-1-RELATED"/>
    <property type="match status" value="1"/>
</dbReference>
<dbReference type="AlphaFoldDB" id="A0A8K0KT99"/>
<proteinExistence type="inferred from homology"/>
<feature type="active site" evidence="13">
    <location>
        <position position="266"/>
    </location>
</feature>
<keyword evidence="17" id="KW-1185">Reference proteome</keyword>
<evidence type="ECO:0000256" key="6">
    <source>
        <dbReference type="ARBA" id="ARBA00022801"/>
    </source>
</evidence>
<dbReference type="Proteomes" id="UP000809789">
    <property type="component" value="Unassembled WGS sequence"/>
</dbReference>
<evidence type="ECO:0000256" key="10">
    <source>
        <dbReference type="ARBA" id="ARBA00023316"/>
    </source>
</evidence>
<organism evidence="16 17">
    <name type="scientific">Elsinoe batatas</name>
    <dbReference type="NCBI Taxonomy" id="2601811"/>
    <lineage>
        <taxon>Eukaryota</taxon>
        <taxon>Fungi</taxon>
        <taxon>Dikarya</taxon>
        <taxon>Ascomycota</taxon>
        <taxon>Pezizomycotina</taxon>
        <taxon>Dothideomycetes</taxon>
        <taxon>Dothideomycetidae</taxon>
        <taxon>Myriangiales</taxon>
        <taxon>Elsinoaceae</taxon>
        <taxon>Elsinoe</taxon>
    </lineage>
</organism>
<dbReference type="PROSITE" id="PS00502">
    <property type="entry name" value="POLYGALACTURONASE"/>
    <property type="match status" value="1"/>
</dbReference>
<evidence type="ECO:0000256" key="13">
    <source>
        <dbReference type="PROSITE-ProRule" id="PRU10052"/>
    </source>
</evidence>
<keyword evidence="7" id="KW-1015">Disulfide bond</keyword>
<keyword evidence="4 15" id="KW-0732">Signal</keyword>
<evidence type="ECO:0000313" key="16">
    <source>
        <dbReference type="EMBL" id="KAG8622880.1"/>
    </source>
</evidence>
<dbReference type="Gene3D" id="2.160.20.10">
    <property type="entry name" value="Single-stranded right-handed beta-helix, Pectin lyase-like"/>
    <property type="match status" value="1"/>
</dbReference>
<dbReference type="GO" id="GO:0047911">
    <property type="term" value="F:galacturan 1,4-alpha-galacturonidase activity"/>
    <property type="evidence" value="ECO:0007669"/>
    <property type="project" value="UniProtKB-EC"/>
</dbReference>
<protein>
    <recommendedName>
        <fullName evidence="11">galacturonan 1,4-alpha-galacturonidase</fullName>
        <ecNumber evidence="11">3.2.1.67</ecNumber>
    </recommendedName>
</protein>
<keyword evidence="8" id="KW-0325">Glycoprotein</keyword>
<feature type="signal peptide" evidence="15">
    <location>
        <begin position="1"/>
        <end position="18"/>
    </location>
</feature>
<dbReference type="EC" id="3.2.1.67" evidence="11"/>
<gene>
    <name evidence="16" type="ORF">KVT40_009391</name>
</gene>
<dbReference type="GO" id="GO:0005576">
    <property type="term" value="C:extracellular region"/>
    <property type="evidence" value="ECO:0007669"/>
    <property type="project" value="UniProtKB-SubCell"/>
</dbReference>
<keyword evidence="3" id="KW-0964">Secreted</keyword>
<evidence type="ECO:0000256" key="4">
    <source>
        <dbReference type="ARBA" id="ARBA00022729"/>
    </source>
</evidence>
<name>A0A8K0KT99_9PEZI</name>
<dbReference type="SUPFAM" id="SSF51126">
    <property type="entry name" value="Pectin lyase-like"/>
    <property type="match status" value="1"/>
</dbReference>
<dbReference type="EMBL" id="JAESVG020000012">
    <property type="protein sequence ID" value="KAG8622880.1"/>
    <property type="molecule type" value="Genomic_DNA"/>
</dbReference>
<sequence length="430" mass="45682">MIKMLFTRLALIVAGVSAAVPQRPVLTAGPKTLAAPFPASPARNASKVCTVAASSTDASPAILQAAQACNNGGTVVFPAGQTFVIGSPLDLTFLKHVDIFILGTVALKNDPAYWKSRLFVYAFQDSRLAWRFGGEDVNIYGLGQGTIDGRGQTWWTAWHADSSILRPHLFGTDGLKGGSISGLKMINSPNWFNLIANSSNVLITGMNLNVVSDPASPAKNTDGWDTYRSSNIVIQDSVINNTDDCISFKPNSTQIIIQGLKCNGSHGISVGSLGQYLGQTDIVQDVYVYNSTMSNASDGARIKVWPGAAPGSDGKSGGGLGRVQNVTYDTFSVSNVDYAIELTQCYSAKSQALCQQYPASLIIEDIVFKDFSGTTSAKYDPTSGSLVCSSPKVCVNIRGQNINVKPKSGKMAKWTCTNIDKSLLGFTCSA</sequence>
<dbReference type="InterPro" id="IPR000743">
    <property type="entry name" value="Glyco_hydro_28"/>
</dbReference>
<evidence type="ECO:0000256" key="12">
    <source>
        <dbReference type="ARBA" id="ARBA00048766"/>
    </source>
</evidence>
<comment type="subcellular location">
    <subcellularLocation>
        <location evidence="1">Secreted</location>
    </subcellularLocation>
</comment>
<comment type="caution">
    <text evidence="16">The sequence shown here is derived from an EMBL/GenBank/DDBJ whole genome shotgun (WGS) entry which is preliminary data.</text>
</comment>
<evidence type="ECO:0000256" key="3">
    <source>
        <dbReference type="ARBA" id="ARBA00022525"/>
    </source>
</evidence>
<evidence type="ECO:0000256" key="9">
    <source>
        <dbReference type="ARBA" id="ARBA00023295"/>
    </source>
</evidence>
<dbReference type="GO" id="GO:0071555">
    <property type="term" value="P:cell wall organization"/>
    <property type="evidence" value="ECO:0007669"/>
    <property type="project" value="UniProtKB-KW"/>
</dbReference>
<reference evidence="16" key="1">
    <citation type="submission" date="2021-07" db="EMBL/GenBank/DDBJ databases">
        <title>Elsinoe batatas strain:CRI-CJ2 Genome sequencing and assembly.</title>
        <authorList>
            <person name="Huang L."/>
        </authorList>
    </citation>
    <scope>NUCLEOTIDE SEQUENCE</scope>
    <source>
        <strain evidence="16">CRI-CJ2</strain>
    </source>
</reference>
<evidence type="ECO:0000256" key="7">
    <source>
        <dbReference type="ARBA" id="ARBA00023157"/>
    </source>
</evidence>
<keyword evidence="9 14" id="KW-0326">Glycosidase</keyword>
<dbReference type="InterPro" id="IPR011050">
    <property type="entry name" value="Pectin_lyase_fold/virulence"/>
</dbReference>
<keyword evidence="5" id="KW-0677">Repeat</keyword>
<accession>A0A8K0KT99</accession>
<dbReference type="InterPro" id="IPR012334">
    <property type="entry name" value="Pectin_lyas_fold"/>
</dbReference>
<evidence type="ECO:0000313" key="17">
    <source>
        <dbReference type="Proteomes" id="UP000809789"/>
    </source>
</evidence>
<dbReference type="GO" id="GO:0004650">
    <property type="term" value="F:polygalacturonase activity"/>
    <property type="evidence" value="ECO:0007669"/>
    <property type="project" value="InterPro"/>
</dbReference>
<dbReference type="Pfam" id="PF00295">
    <property type="entry name" value="Glyco_hydro_28"/>
    <property type="match status" value="1"/>
</dbReference>
<keyword evidence="6 14" id="KW-0378">Hydrolase</keyword>
<dbReference type="PANTHER" id="PTHR31736">
    <property type="match status" value="1"/>
</dbReference>
<evidence type="ECO:0000256" key="2">
    <source>
        <dbReference type="ARBA" id="ARBA00008834"/>
    </source>
</evidence>
<keyword evidence="10" id="KW-0961">Cell wall biogenesis/degradation</keyword>
<dbReference type="OrthoDB" id="187139at2759"/>
<evidence type="ECO:0000256" key="1">
    <source>
        <dbReference type="ARBA" id="ARBA00004613"/>
    </source>
</evidence>